<dbReference type="Proteomes" id="UP000060487">
    <property type="component" value="Unassembled WGS sequence"/>
</dbReference>
<dbReference type="PANTHER" id="PTHR43798:SF33">
    <property type="entry name" value="HYDROLASE, PUTATIVE (AFU_ORTHOLOGUE AFUA_2G14860)-RELATED"/>
    <property type="match status" value="1"/>
</dbReference>
<comment type="caution">
    <text evidence="2">The sequence shown here is derived from an EMBL/GenBank/DDBJ whole genome shotgun (WGS) entry which is preliminary data.</text>
</comment>
<accession>A0ABR5SIV0</accession>
<proteinExistence type="predicted"/>
<feature type="domain" description="AB hydrolase-1" evidence="1">
    <location>
        <begin position="26"/>
        <end position="252"/>
    </location>
</feature>
<keyword evidence="2" id="KW-0378">Hydrolase</keyword>
<dbReference type="InterPro" id="IPR050266">
    <property type="entry name" value="AB_hydrolase_sf"/>
</dbReference>
<dbReference type="RefSeq" id="WP_085052412.1">
    <property type="nucleotide sequence ID" value="NZ_LNQR01000064.1"/>
</dbReference>
<dbReference type="PANTHER" id="PTHR43798">
    <property type="entry name" value="MONOACYLGLYCEROL LIPASE"/>
    <property type="match status" value="1"/>
</dbReference>
<dbReference type="EC" id="3.-.-.-" evidence="2"/>
<sequence length="260" mass="29380">MNSLFTHTSKGDEVGYLKHGSGPRKVIFIHGNLASSLWWRKSLQLIRPGYEAYALDLPGSGGTPETRSRHTLDYLASFVNDFADALRLNRFYLAGHSMGGGIAQLFAINYPEKIEKLVLINSIAMDGLALGFDYDDNMMRAIMQNEPMLRHWLRAVMPGMSDDEMFEQILAHALKSSEQVFVEHPRAMSEANWTDRIHKIKCPALFIHGAWDDLIPKVGSERTARAIAECQLTYLENCGHSPMLEAPQAFNDLIFDFFEK</sequence>
<evidence type="ECO:0000259" key="1">
    <source>
        <dbReference type="Pfam" id="PF12697"/>
    </source>
</evidence>
<reference evidence="2 3" key="1">
    <citation type="submission" date="2015-11" db="EMBL/GenBank/DDBJ databases">
        <authorList>
            <person name="Lin W."/>
        </authorList>
    </citation>
    <scope>NUCLEOTIDE SEQUENCE [LARGE SCALE GENOMIC DNA]</scope>
    <source>
        <strain evidence="2 3">HCH-1</strain>
    </source>
</reference>
<gene>
    <name evidence="2" type="ORF">ASN18_1796</name>
</gene>
<evidence type="ECO:0000313" key="2">
    <source>
        <dbReference type="EMBL" id="KWT85148.1"/>
    </source>
</evidence>
<dbReference type="InterPro" id="IPR029058">
    <property type="entry name" value="AB_hydrolase_fold"/>
</dbReference>
<dbReference type="PRINTS" id="PR00111">
    <property type="entry name" value="ABHYDROLASE"/>
</dbReference>
<organism evidence="2 3">
    <name type="scientific">Candidatus Magnetominusculus xianensis</name>
    <dbReference type="NCBI Taxonomy" id="1748249"/>
    <lineage>
        <taxon>Bacteria</taxon>
        <taxon>Pseudomonadati</taxon>
        <taxon>Nitrospirota</taxon>
        <taxon>Nitrospiria</taxon>
        <taxon>Nitrospirales</taxon>
        <taxon>Nitrospiraceae</taxon>
        <taxon>Candidatus Magnetominusculus</taxon>
    </lineage>
</organism>
<dbReference type="EMBL" id="LNQR01000064">
    <property type="protein sequence ID" value="KWT85148.1"/>
    <property type="molecule type" value="Genomic_DNA"/>
</dbReference>
<dbReference type="InterPro" id="IPR000073">
    <property type="entry name" value="AB_hydrolase_1"/>
</dbReference>
<keyword evidence="3" id="KW-1185">Reference proteome</keyword>
<dbReference type="GO" id="GO:0016787">
    <property type="term" value="F:hydrolase activity"/>
    <property type="evidence" value="ECO:0007669"/>
    <property type="project" value="UniProtKB-KW"/>
</dbReference>
<dbReference type="Gene3D" id="3.40.50.1820">
    <property type="entry name" value="alpha/beta hydrolase"/>
    <property type="match status" value="1"/>
</dbReference>
<dbReference type="SUPFAM" id="SSF53474">
    <property type="entry name" value="alpha/beta-Hydrolases"/>
    <property type="match status" value="1"/>
</dbReference>
<evidence type="ECO:0000313" key="3">
    <source>
        <dbReference type="Proteomes" id="UP000060487"/>
    </source>
</evidence>
<dbReference type="Pfam" id="PF12697">
    <property type="entry name" value="Abhydrolase_6"/>
    <property type="match status" value="1"/>
</dbReference>
<protein>
    <submittedName>
        <fullName evidence="2">3-oxoadipate enol-lactonase</fullName>
        <ecNumber evidence="2">3.-.-.-</ecNumber>
    </submittedName>
</protein>
<name>A0ABR5SIV0_9BACT</name>